<dbReference type="CDD" id="cd06577">
    <property type="entry name" value="PASTA_pknB"/>
    <property type="match status" value="4"/>
</dbReference>
<protein>
    <recommendedName>
        <fullName evidence="1">non-specific serine/threonine protein kinase</fullName>
        <ecNumber evidence="1">2.7.11.1</ecNumber>
    </recommendedName>
</protein>
<comment type="catalytic activity">
    <reaction evidence="8">
        <text>L-seryl-[protein] + ATP = O-phospho-L-seryl-[protein] + ADP + H(+)</text>
        <dbReference type="Rhea" id="RHEA:17989"/>
        <dbReference type="Rhea" id="RHEA-COMP:9863"/>
        <dbReference type="Rhea" id="RHEA-COMP:11604"/>
        <dbReference type="ChEBI" id="CHEBI:15378"/>
        <dbReference type="ChEBI" id="CHEBI:29999"/>
        <dbReference type="ChEBI" id="CHEBI:30616"/>
        <dbReference type="ChEBI" id="CHEBI:83421"/>
        <dbReference type="ChEBI" id="CHEBI:456216"/>
        <dbReference type="EC" id="2.7.11.1"/>
    </reaction>
</comment>
<dbReference type="PROSITE" id="PS00108">
    <property type="entry name" value="PROTEIN_KINASE_ST"/>
    <property type="match status" value="1"/>
</dbReference>
<evidence type="ECO:0000256" key="1">
    <source>
        <dbReference type="ARBA" id="ARBA00012513"/>
    </source>
</evidence>
<evidence type="ECO:0000256" key="10">
    <source>
        <dbReference type="SAM" id="Phobius"/>
    </source>
</evidence>
<dbReference type="SUPFAM" id="SSF56112">
    <property type="entry name" value="Protein kinase-like (PK-like)"/>
    <property type="match status" value="1"/>
</dbReference>
<feature type="domain" description="PASTA" evidence="12">
    <location>
        <begin position="612"/>
        <end position="673"/>
    </location>
</feature>
<keyword evidence="10" id="KW-0812">Transmembrane</keyword>
<dbReference type="Gene3D" id="3.30.10.20">
    <property type="match status" value="4"/>
</dbReference>
<feature type="region of interest" description="Disordered" evidence="9">
    <location>
        <begin position="646"/>
        <end position="673"/>
    </location>
</feature>
<feature type="compositionally biased region" description="Pro residues" evidence="9">
    <location>
        <begin position="362"/>
        <end position="380"/>
    </location>
</feature>
<dbReference type="Pfam" id="PF00069">
    <property type="entry name" value="Pkinase"/>
    <property type="match status" value="1"/>
</dbReference>
<evidence type="ECO:0000313" key="13">
    <source>
        <dbReference type="EMBL" id="QXQ15075.1"/>
    </source>
</evidence>
<dbReference type="PANTHER" id="PTHR43289:SF34">
    <property type="entry name" value="SERINE_THREONINE-PROTEIN KINASE YBDM-RELATED"/>
    <property type="match status" value="1"/>
</dbReference>
<comment type="catalytic activity">
    <reaction evidence="7">
        <text>L-threonyl-[protein] + ATP = O-phospho-L-threonyl-[protein] + ADP + H(+)</text>
        <dbReference type="Rhea" id="RHEA:46608"/>
        <dbReference type="Rhea" id="RHEA-COMP:11060"/>
        <dbReference type="Rhea" id="RHEA-COMP:11605"/>
        <dbReference type="ChEBI" id="CHEBI:15378"/>
        <dbReference type="ChEBI" id="CHEBI:30013"/>
        <dbReference type="ChEBI" id="CHEBI:30616"/>
        <dbReference type="ChEBI" id="CHEBI:61977"/>
        <dbReference type="ChEBI" id="CHEBI:456216"/>
        <dbReference type="EC" id="2.7.11.1"/>
    </reaction>
</comment>
<evidence type="ECO:0000256" key="4">
    <source>
        <dbReference type="ARBA" id="ARBA00022741"/>
    </source>
</evidence>
<gene>
    <name evidence="13" type="ORF">KV203_06900</name>
</gene>
<keyword evidence="10" id="KW-0472">Membrane</keyword>
<reference evidence="13" key="1">
    <citation type="submission" date="2021-07" db="EMBL/GenBank/DDBJ databases">
        <title>Candidatus Kaistella beijingensis sp. nov. isolated from a municipal wastewater treatment plant is involved in sludge foaming.</title>
        <authorList>
            <person name="Song Y."/>
            <person name="Liu S.-J."/>
        </authorList>
    </citation>
    <scope>NUCLEOTIDE SEQUENCE</scope>
    <source>
        <strain evidence="13">DSM 43998</strain>
    </source>
</reference>
<dbReference type="EC" id="2.7.11.1" evidence="1"/>
<evidence type="ECO:0000256" key="8">
    <source>
        <dbReference type="ARBA" id="ARBA00048679"/>
    </source>
</evidence>
<keyword evidence="14" id="KW-1185">Reference proteome</keyword>
<evidence type="ECO:0000259" key="12">
    <source>
        <dbReference type="PROSITE" id="PS51178"/>
    </source>
</evidence>
<keyword evidence="2" id="KW-0723">Serine/threonine-protein kinase</keyword>
<feature type="domain" description="PASTA" evidence="12">
    <location>
        <begin position="410"/>
        <end position="476"/>
    </location>
</feature>
<dbReference type="InterPro" id="IPR000719">
    <property type="entry name" value="Prot_kinase_dom"/>
</dbReference>
<dbReference type="EMBL" id="CP079105">
    <property type="protein sequence ID" value="QXQ15075.1"/>
    <property type="molecule type" value="Genomic_DNA"/>
</dbReference>
<dbReference type="InterPro" id="IPR008271">
    <property type="entry name" value="Ser/Thr_kinase_AS"/>
</dbReference>
<evidence type="ECO:0000256" key="3">
    <source>
        <dbReference type="ARBA" id="ARBA00022679"/>
    </source>
</evidence>
<feature type="transmembrane region" description="Helical" evidence="10">
    <location>
        <begin position="387"/>
        <end position="408"/>
    </location>
</feature>
<dbReference type="PROSITE" id="PS50011">
    <property type="entry name" value="PROTEIN_KINASE_DOM"/>
    <property type="match status" value="1"/>
</dbReference>
<evidence type="ECO:0000256" key="6">
    <source>
        <dbReference type="ARBA" id="ARBA00022840"/>
    </source>
</evidence>
<feature type="domain" description="Protein kinase" evidence="11">
    <location>
        <begin position="17"/>
        <end position="279"/>
    </location>
</feature>
<accession>A0ABX8SF73</accession>
<feature type="domain" description="PASTA" evidence="12">
    <location>
        <begin position="544"/>
        <end position="611"/>
    </location>
</feature>
<keyword evidence="3" id="KW-0808">Transferase</keyword>
<evidence type="ECO:0000256" key="9">
    <source>
        <dbReference type="SAM" id="MobiDB-lite"/>
    </source>
</evidence>
<keyword evidence="4" id="KW-0547">Nucleotide-binding</keyword>
<dbReference type="PANTHER" id="PTHR43289">
    <property type="entry name" value="MITOGEN-ACTIVATED PROTEIN KINASE KINASE KINASE 20-RELATED"/>
    <property type="match status" value="1"/>
</dbReference>
<evidence type="ECO:0000259" key="11">
    <source>
        <dbReference type="PROSITE" id="PS50011"/>
    </source>
</evidence>
<dbReference type="PROSITE" id="PS51178">
    <property type="entry name" value="PASTA"/>
    <property type="match status" value="3"/>
</dbReference>
<dbReference type="SMART" id="SM00740">
    <property type="entry name" value="PASTA"/>
    <property type="match status" value="4"/>
</dbReference>
<sequence length="673" mass="69410">MQVGGGQLTGVLLERRYRIDTPIARGGMSTVFRGVDTRLDRPVAIKVMDPRFAADPQFLARFEFEARAVAKLKHPGLVAVYDQGVDPTAAGEPVAFLVMELVEGGTLRELLNERGPMPPHAVRGVAEPVLDALAVAHAAGLVHRDVKPENVLISDSGEVKIADFGLVRAVAASTTTSSSVILGTAAYLSPEQVMTGAADARSDVYAMGVLIFEMLTGQTPFTGDTSLSIAYQRIDHDVPSPSRCIAGVPEQFDHLVATATARDPAHRFPDAAAMATALRTAAARLRLPTYRVPAPRQSAEHRSARYLRPVAATVAGTPTAALAGARTVTAGAGGAPVAVAARPPRHTRVVTAPTDRTGLPVRPFPPIGPPPNLRGGPPTPRRGRRRVAFWLAALLVVAGLAGGTGWWYSAGRMSAVPETAGMAPAAATAALESAGFTGRTQQQHSDTVPAQTVIGTEPDAGRQVPRGSTIAVLVSLGRPMVPQISAGTPIAVAQRQIIDAGLQPTDGGEAFSTQAPIGTVARVDPAPGTALTVGSAVKVVRSRGAPPVELPDLSGKSVAEAAAALEKLGLVVAGSREEFDAEVDGGDVIGTDPASGSEVHAGDSVTLIISNAVRVPLLLGRTVNSARDTLSDAGLRAEVRRNSGGSSLVIGQTPGGAGNRVEPGSTVTLTAWP</sequence>
<dbReference type="InterPro" id="IPR005543">
    <property type="entry name" value="PASTA_dom"/>
</dbReference>
<evidence type="ECO:0000256" key="7">
    <source>
        <dbReference type="ARBA" id="ARBA00047899"/>
    </source>
</evidence>
<dbReference type="Pfam" id="PF03793">
    <property type="entry name" value="PASTA"/>
    <property type="match status" value="4"/>
</dbReference>
<evidence type="ECO:0000313" key="14">
    <source>
        <dbReference type="Proteomes" id="UP000887023"/>
    </source>
</evidence>
<keyword evidence="5" id="KW-0418">Kinase</keyword>
<proteinExistence type="predicted"/>
<keyword evidence="10" id="KW-1133">Transmembrane helix</keyword>
<dbReference type="InterPro" id="IPR011009">
    <property type="entry name" value="Kinase-like_dom_sf"/>
</dbReference>
<dbReference type="Gene3D" id="1.10.510.10">
    <property type="entry name" value="Transferase(Phosphotransferase) domain 1"/>
    <property type="match status" value="1"/>
</dbReference>
<dbReference type="CDD" id="cd14014">
    <property type="entry name" value="STKc_PknB_like"/>
    <property type="match status" value="1"/>
</dbReference>
<evidence type="ECO:0000256" key="5">
    <source>
        <dbReference type="ARBA" id="ARBA00022777"/>
    </source>
</evidence>
<name>A0ABX8SF73_9ACTN</name>
<keyword evidence="6" id="KW-0067">ATP-binding</keyword>
<organism evidence="13 14">
    <name type="scientific">Skermania pinensis</name>
    <dbReference type="NCBI Taxonomy" id="39122"/>
    <lineage>
        <taxon>Bacteria</taxon>
        <taxon>Bacillati</taxon>
        <taxon>Actinomycetota</taxon>
        <taxon>Actinomycetes</taxon>
        <taxon>Mycobacteriales</taxon>
        <taxon>Gordoniaceae</taxon>
        <taxon>Skermania</taxon>
    </lineage>
</organism>
<dbReference type="RefSeq" id="WP_066473061.1">
    <property type="nucleotide sequence ID" value="NZ_CBCRUZ010000013.1"/>
</dbReference>
<dbReference type="Gene3D" id="3.30.200.20">
    <property type="entry name" value="Phosphorylase Kinase, domain 1"/>
    <property type="match status" value="1"/>
</dbReference>
<dbReference type="Proteomes" id="UP000887023">
    <property type="component" value="Chromosome"/>
</dbReference>
<dbReference type="SMART" id="SM00220">
    <property type="entry name" value="S_TKc"/>
    <property type="match status" value="1"/>
</dbReference>
<feature type="region of interest" description="Disordered" evidence="9">
    <location>
        <begin position="355"/>
        <end position="381"/>
    </location>
</feature>
<evidence type="ECO:0000256" key="2">
    <source>
        <dbReference type="ARBA" id="ARBA00022527"/>
    </source>
</evidence>